<keyword evidence="4" id="KW-0808">Transferase</keyword>
<dbReference type="Gene3D" id="3.30.450.20">
    <property type="entry name" value="PAS domain"/>
    <property type="match status" value="1"/>
</dbReference>
<dbReference type="SUPFAM" id="SSF55874">
    <property type="entry name" value="ATPase domain of HSP90 chaperone/DNA topoisomerase II/histidine kinase"/>
    <property type="match status" value="1"/>
</dbReference>
<comment type="caution">
    <text evidence="10">The sequence shown here is derived from an EMBL/GenBank/DDBJ whole genome shotgun (WGS) entry which is preliminary data.</text>
</comment>
<dbReference type="PROSITE" id="PS50885">
    <property type="entry name" value="HAMP"/>
    <property type="match status" value="1"/>
</dbReference>
<dbReference type="InterPro" id="IPR010559">
    <property type="entry name" value="Sig_transdc_His_kin_internal"/>
</dbReference>
<feature type="transmembrane region" description="Helical" evidence="8">
    <location>
        <begin position="300"/>
        <end position="321"/>
    </location>
</feature>
<accession>A0ABT9CBN6</accession>
<dbReference type="InterPro" id="IPR036890">
    <property type="entry name" value="HATPase_C_sf"/>
</dbReference>
<dbReference type="InterPro" id="IPR050640">
    <property type="entry name" value="Bact_2-comp_sensor_kinase"/>
</dbReference>
<evidence type="ECO:0000256" key="7">
    <source>
        <dbReference type="ARBA" id="ARBA00023136"/>
    </source>
</evidence>
<proteinExistence type="predicted"/>
<evidence type="ECO:0000256" key="2">
    <source>
        <dbReference type="ARBA" id="ARBA00022475"/>
    </source>
</evidence>
<protein>
    <submittedName>
        <fullName evidence="10">Histidine kinase</fullName>
    </submittedName>
</protein>
<evidence type="ECO:0000313" key="10">
    <source>
        <dbReference type="EMBL" id="MDO7906674.1"/>
    </source>
</evidence>
<sequence>MKFRSIRSRLIQFMLLAVIVPLVLSMTFTFLQTKHSLREQSVAENERLIYQGATNIDNYLDSINRASIVIYSDPDFLLNMAKIPDDYRAVAEIYTTLQTIMNTVPGVTQVYLHSFESNQSTLVTSTVPQRDTRWKAYTGRVPYDENGIYFQPAHQSDNYGFKATLPKMPEQLVFTYHRSIERVPAKEKLGVLAIDVSLARIRNICSQLFDAEEEKLYLVDGKGTIIYSGDESKIGTQLQDTKLTTQLREDSSHGYFEEDSTGMHVYQKLNSGLTDWSIVKQIPAKTLYHRATQLTQVNSIIAGAALVIVILGTLFISIRITGPIQQLTRYMNVIQKTGQLDMNITVKSHDEIGVLFRRFRQLMDTVNNLILREYKLELANKTNQLKALQAQINPHFLYNALQSIGTLALQQQGARVYSLLSSLSKIMRYSMRGGALVTLRDEADHMKQYLELQQERFGDQLQITMNWAEDTLDVPLPKMVLQPLVENYFKHGAEPLYGPGELTLTSRMIAPGRLQIIIENNGSPIPDDQLLELRERLSLRSSTQNDTVMDNHDPAAEEHIGLSNVLQRLKLYSDGKALLQVDNIQPHGVRYILEIDTTAMNGYREDEKDESVDR</sequence>
<evidence type="ECO:0000313" key="11">
    <source>
        <dbReference type="Proteomes" id="UP001240171"/>
    </source>
</evidence>
<evidence type="ECO:0000256" key="1">
    <source>
        <dbReference type="ARBA" id="ARBA00004651"/>
    </source>
</evidence>
<dbReference type="EMBL" id="JAUQTB010000004">
    <property type="protein sequence ID" value="MDO7906674.1"/>
    <property type="molecule type" value="Genomic_DNA"/>
</dbReference>
<feature type="domain" description="HAMP" evidence="9">
    <location>
        <begin position="318"/>
        <end position="371"/>
    </location>
</feature>
<dbReference type="RefSeq" id="WP_305023875.1">
    <property type="nucleotide sequence ID" value="NZ_JAUQTB010000004.1"/>
</dbReference>
<keyword evidence="2" id="KW-1003">Cell membrane</keyword>
<dbReference type="Gene3D" id="1.10.8.500">
    <property type="entry name" value="HAMP domain in histidine kinase"/>
    <property type="match status" value="1"/>
</dbReference>
<keyword evidence="10" id="KW-0418">Kinase</keyword>
<evidence type="ECO:0000256" key="4">
    <source>
        <dbReference type="ARBA" id="ARBA00022679"/>
    </source>
</evidence>
<dbReference type="Proteomes" id="UP001240171">
    <property type="component" value="Unassembled WGS sequence"/>
</dbReference>
<keyword evidence="7 8" id="KW-0472">Membrane</keyword>
<dbReference type="SUPFAM" id="SSF158472">
    <property type="entry name" value="HAMP domain-like"/>
    <property type="match status" value="1"/>
</dbReference>
<comment type="subcellular location">
    <subcellularLocation>
        <location evidence="1">Cell membrane</location>
        <topology evidence="1">Multi-pass membrane protein</topology>
    </subcellularLocation>
</comment>
<organism evidence="10 11">
    <name type="scientific">Paenibacillus lacisoli</name>
    <dbReference type="NCBI Taxonomy" id="3064525"/>
    <lineage>
        <taxon>Bacteria</taxon>
        <taxon>Bacillati</taxon>
        <taxon>Bacillota</taxon>
        <taxon>Bacilli</taxon>
        <taxon>Bacillales</taxon>
        <taxon>Paenibacillaceae</taxon>
        <taxon>Paenibacillus</taxon>
    </lineage>
</organism>
<dbReference type="PANTHER" id="PTHR34220">
    <property type="entry name" value="SENSOR HISTIDINE KINASE YPDA"/>
    <property type="match status" value="1"/>
</dbReference>
<evidence type="ECO:0000256" key="6">
    <source>
        <dbReference type="ARBA" id="ARBA00022989"/>
    </source>
</evidence>
<dbReference type="PANTHER" id="PTHR34220:SF7">
    <property type="entry name" value="SENSOR HISTIDINE KINASE YPDA"/>
    <property type="match status" value="1"/>
</dbReference>
<evidence type="ECO:0000256" key="5">
    <source>
        <dbReference type="ARBA" id="ARBA00022692"/>
    </source>
</evidence>
<keyword evidence="6 8" id="KW-1133">Transmembrane helix</keyword>
<keyword evidence="11" id="KW-1185">Reference proteome</keyword>
<dbReference type="Pfam" id="PF02743">
    <property type="entry name" value="dCache_1"/>
    <property type="match status" value="1"/>
</dbReference>
<keyword evidence="3" id="KW-0597">Phosphoprotein</keyword>
<gene>
    <name evidence="10" type="ORF">Q5741_09595</name>
</gene>
<dbReference type="Gene3D" id="3.30.565.10">
    <property type="entry name" value="Histidine kinase-like ATPase, C-terminal domain"/>
    <property type="match status" value="1"/>
</dbReference>
<name>A0ABT9CBN6_9BACL</name>
<dbReference type="InterPro" id="IPR033479">
    <property type="entry name" value="dCache_1"/>
</dbReference>
<dbReference type="GO" id="GO:0016301">
    <property type="term" value="F:kinase activity"/>
    <property type="evidence" value="ECO:0007669"/>
    <property type="project" value="UniProtKB-KW"/>
</dbReference>
<dbReference type="Pfam" id="PF00672">
    <property type="entry name" value="HAMP"/>
    <property type="match status" value="1"/>
</dbReference>
<dbReference type="Pfam" id="PF06580">
    <property type="entry name" value="His_kinase"/>
    <property type="match status" value="1"/>
</dbReference>
<evidence type="ECO:0000256" key="3">
    <source>
        <dbReference type="ARBA" id="ARBA00022553"/>
    </source>
</evidence>
<evidence type="ECO:0000259" key="9">
    <source>
        <dbReference type="PROSITE" id="PS50885"/>
    </source>
</evidence>
<dbReference type="SMART" id="SM00304">
    <property type="entry name" value="HAMP"/>
    <property type="match status" value="1"/>
</dbReference>
<evidence type="ECO:0000256" key="8">
    <source>
        <dbReference type="SAM" id="Phobius"/>
    </source>
</evidence>
<keyword evidence="5 8" id="KW-0812">Transmembrane</keyword>
<dbReference type="InterPro" id="IPR003660">
    <property type="entry name" value="HAMP_dom"/>
</dbReference>
<reference evidence="10 11" key="1">
    <citation type="submission" date="2023-07" db="EMBL/GenBank/DDBJ databases">
        <title>Paenibacillus sp. JX-17 nov. isolated from soil.</title>
        <authorList>
            <person name="Wan Y."/>
            <person name="Liu B."/>
        </authorList>
    </citation>
    <scope>NUCLEOTIDE SEQUENCE [LARGE SCALE GENOMIC DNA]</scope>
    <source>
        <strain evidence="10 11">JX-17</strain>
    </source>
</reference>
<dbReference type="CDD" id="cd06225">
    <property type="entry name" value="HAMP"/>
    <property type="match status" value="1"/>
</dbReference>